<gene>
    <name evidence="2" type="ORF">Clopa_3872</name>
</gene>
<dbReference type="Pfam" id="PF10852">
    <property type="entry name" value="DUF2651"/>
    <property type="match status" value="1"/>
</dbReference>
<sequence>MSIVSINDNPFGLILIGFPLFTFIISLIIQLLIKKKIIILSIVFIGYLIATFVLFNSSFLIWCFIYTAISLIGTIIADLILKFKKKFTM</sequence>
<dbReference type="KEGG" id="cpas:Clopa_3872"/>
<feature type="transmembrane region" description="Helical" evidence="1">
    <location>
        <begin position="12"/>
        <end position="32"/>
    </location>
</feature>
<dbReference type="AlphaFoldDB" id="R4KG85"/>
<dbReference type="OrthoDB" id="2970135at2"/>
<name>R4KG85_CLOPA</name>
<dbReference type="RefSeq" id="WP_015616900.1">
    <property type="nucleotide sequence ID" value="NC_021182.1"/>
</dbReference>
<keyword evidence="1" id="KW-0812">Transmembrane</keyword>
<feature type="transmembrane region" description="Helical" evidence="1">
    <location>
        <begin position="37"/>
        <end position="53"/>
    </location>
</feature>
<dbReference type="InterPro" id="IPR020258">
    <property type="entry name" value="Uncharacterised_YbeF"/>
</dbReference>
<dbReference type="EMBL" id="CP003261">
    <property type="protein sequence ID" value="AGK98625.1"/>
    <property type="molecule type" value="Genomic_DNA"/>
</dbReference>
<evidence type="ECO:0000313" key="3">
    <source>
        <dbReference type="Proteomes" id="UP000013523"/>
    </source>
</evidence>
<evidence type="ECO:0000313" key="2">
    <source>
        <dbReference type="EMBL" id="AGK98625.1"/>
    </source>
</evidence>
<dbReference type="HOGENOM" id="CLU_2449425_0_0_9"/>
<proteinExistence type="predicted"/>
<protein>
    <recommendedName>
        <fullName evidence="4">DUF2651 domain-containing protein</fullName>
    </recommendedName>
</protein>
<evidence type="ECO:0000256" key="1">
    <source>
        <dbReference type="SAM" id="Phobius"/>
    </source>
</evidence>
<keyword evidence="1" id="KW-0472">Membrane</keyword>
<organism evidence="2 3">
    <name type="scientific">Clostridium pasteurianum BC1</name>
    <dbReference type="NCBI Taxonomy" id="86416"/>
    <lineage>
        <taxon>Bacteria</taxon>
        <taxon>Bacillati</taxon>
        <taxon>Bacillota</taxon>
        <taxon>Clostridia</taxon>
        <taxon>Eubacteriales</taxon>
        <taxon>Clostridiaceae</taxon>
        <taxon>Clostridium</taxon>
    </lineage>
</organism>
<dbReference type="Proteomes" id="UP000013523">
    <property type="component" value="Chromosome"/>
</dbReference>
<keyword evidence="3" id="KW-1185">Reference proteome</keyword>
<feature type="transmembrane region" description="Helical" evidence="1">
    <location>
        <begin position="59"/>
        <end position="81"/>
    </location>
</feature>
<keyword evidence="1" id="KW-1133">Transmembrane helix</keyword>
<evidence type="ECO:0008006" key="4">
    <source>
        <dbReference type="Google" id="ProtNLM"/>
    </source>
</evidence>
<accession>R4KG85</accession>
<reference evidence="2 3" key="1">
    <citation type="submission" date="2012-01" db="EMBL/GenBank/DDBJ databases">
        <title>Complete sequence of chromosome of Clostridium pasteurianum BC1.</title>
        <authorList>
            <consortium name="US DOE Joint Genome Institute"/>
            <person name="Lucas S."/>
            <person name="Han J."/>
            <person name="Lapidus A."/>
            <person name="Cheng J.-F."/>
            <person name="Goodwin L."/>
            <person name="Pitluck S."/>
            <person name="Peters L."/>
            <person name="Mikhailova N."/>
            <person name="Teshima H."/>
            <person name="Detter J.C."/>
            <person name="Han C."/>
            <person name="Tapia R."/>
            <person name="Land M."/>
            <person name="Hauser L."/>
            <person name="Kyrpides N."/>
            <person name="Ivanova N."/>
            <person name="Pagani I."/>
            <person name="Dunn J."/>
            <person name="Taghavi S."/>
            <person name="Francis A."/>
            <person name="van der Lelie D."/>
            <person name="Woyke T."/>
        </authorList>
    </citation>
    <scope>NUCLEOTIDE SEQUENCE [LARGE SCALE GENOMIC DNA]</scope>
    <source>
        <strain evidence="2 3">BC1</strain>
    </source>
</reference>